<name>A0A2H3J6J5_WOLCO</name>
<feature type="transmembrane region" description="Helical" evidence="6">
    <location>
        <begin position="445"/>
        <end position="469"/>
    </location>
</feature>
<proteinExistence type="predicted"/>
<feature type="transmembrane region" description="Helical" evidence="6">
    <location>
        <begin position="319"/>
        <end position="341"/>
    </location>
</feature>
<keyword evidence="2 6" id="KW-0812">Transmembrane</keyword>
<dbReference type="Proteomes" id="UP000218811">
    <property type="component" value="Unassembled WGS sequence"/>
</dbReference>
<dbReference type="EMBL" id="KB467942">
    <property type="protein sequence ID" value="PCH37836.1"/>
    <property type="molecule type" value="Genomic_DNA"/>
</dbReference>
<keyword evidence="8" id="KW-1185">Reference proteome</keyword>
<dbReference type="Gene3D" id="1.20.1250.20">
    <property type="entry name" value="MFS general substrate transporter like domains"/>
    <property type="match status" value="2"/>
</dbReference>
<feature type="compositionally biased region" description="Basic residues" evidence="5">
    <location>
        <begin position="11"/>
        <end position="21"/>
    </location>
</feature>
<protein>
    <submittedName>
        <fullName evidence="7">MFS general substrate transporter</fullName>
    </submittedName>
</protein>
<organism evidence="7 8">
    <name type="scientific">Wolfiporia cocos (strain MD-104)</name>
    <name type="common">Brown rot fungus</name>
    <dbReference type="NCBI Taxonomy" id="742152"/>
    <lineage>
        <taxon>Eukaryota</taxon>
        <taxon>Fungi</taxon>
        <taxon>Dikarya</taxon>
        <taxon>Basidiomycota</taxon>
        <taxon>Agaricomycotina</taxon>
        <taxon>Agaricomycetes</taxon>
        <taxon>Polyporales</taxon>
        <taxon>Phaeolaceae</taxon>
        <taxon>Wolfiporia</taxon>
    </lineage>
</organism>
<gene>
    <name evidence="7" type="ORF">WOLCODRAFT_135870</name>
</gene>
<dbReference type="PANTHER" id="PTHR23507:SF1">
    <property type="entry name" value="FI18259P1-RELATED"/>
    <property type="match status" value="1"/>
</dbReference>
<dbReference type="GO" id="GO:0016020">
    <property type="term" value="C:membrane"/>
    <property type="evidence" value="ECO:0007669"/>
    <property type="project" value="UniProtKB-SubCell"/>
</dbReference>
<evidence type="ECO:0000313" key="7">
    <source>
        <dbReference type="EMBL" id="PCH37836.1"/>
    </source>
</evidence>
<feature type="transmembrane region" description="Helical" evidence="6">
    <location>
        <begin position="251"/>
        <end position="279"/>
    </location>
</feature>
<dbReference type="OMA" id="TFALICH"/>
<sequence length="700" mass="75399">MSSTQGGVRSSSRRPASRQRGSRNPSLASLARVPEGPAALINPEGQLSNETAELLHEFVHPHRHESEDTLIQEEVEEVAEEGTPEFDGSSDGDNEEAAAAWRESLPWWRRPSPIWFLSLIPLTAIAMSATIAPKVEIFTRLVCDVYKPEYTVGRDDLPNKDLLDLTRMAFNGKTYELCASDPVVQKAVAKLSLIMIATMGCLSCLTAAWWGSLSDRYGRTRVLGIAAFGLLATDFTFIITAKFSDVLPGGYWFLVIGPIVDGLFGGLTTVLAAIQAYLADCTSLAARARTFSLFFGLLFTGMSIGPTLASLFISATGNVLAIFYVAAAMHIVYTVLVWFVIPESLSPSQIARAKKLHSAEISQRKDAQARGGWRVSAKRVFGFLMPLALLVPIVNDGALKKKRRDWSLLLLATGSGCVSMLIGAMTSKMQYMTVTFGWSSEQIGYWSSIVGASRAFHLTVFLPIIIKLLQPKPPAIRLPVEPDEPLQPVPGSSAVPLRATSPAKARSHSPASSHHAQHSPTFDLLIARCSLGLEVVAYTLMAFAPSGTAFTAYSVMGAFGAGFGPAMSSIASVLYMRNGGKELGKLYGALGVVQAICSQILGPLIYGMTLIRTVATFPKAIFFVSVGTLVLSLLLLSFIRLSPPVAPDAEEQGSHVGREETLVDVPEPLIIIEDADEQEARRKKADAKAAAVDVIEVSTP</sequence>
<keyword evidence="4 6" id="KW-0472">Membrane</keyword>
<feature type="transmembrane region" description="Helical" evidence="6">
    <location>
        <begin position="191"/>
        <end position="210"/>
    </location>
</feature>
<dbReference type="AlphaFoldDB" id="A0A2H3J6J5"/>
<dbReference type="Pfam" id="PF07690">
    <property type="entry name" value="MFS_1"/>
    <property type="match status" value="1"/>
</dbReference>
<dbReference type="GO" id="GO:0022857">
    <property type="term" value="F:transmembrane transporter activity"/>
    <property type="evidence" value="ECO:0007669"/>
    <property type="project" value="InterPro"/>
</dbReference>
<keyword evidence="3 6" id="KW-1133">Transmembrane helix</keyword>
<evidence type="ECO:0000256" key="1">
    <source>
        <dbReference type="ARBA" id="ARBA00004141"/>
    </source>
</evidence>
<feature type="compositionally biased region" description="Low complexity" evidence="5">
    <location>
        <begin position="501"/>
        <end position="517"/>
    </location>
</feature>
<dbReference type="InterPro" id="IPR036259">
    <property type="entry name" value="MFS_trans_sf"/>
</dbReference>
<feature type="transmembrane region" description="Helical" evidence="6">
    <location>
        <begin position="291"/>
        <end position="313"/>
    </location>
</feature>
<feature type="transmembrane region" description="Helical" evidence="6">
    <location>
        <begin position="620"/>
        <end position="639"/>
    </location>
</feature>
<dbReference type="SUPFAM" id="SSF103473">
    <property type="entry name" value="MFS general substrate transporter"/>
    <property type="match status" value="1"/>
</dbReference>
<reference evidence="7 8" key="1">
    <citation type="journal article" date="2012" name="Science">
        <title>The Paleozoic origin of enzymatic lignin decomposition reconstructed from 31 fungal genomes.</title>
        <authorList>
            <person name="Floudas D."/>
            <person name="Binder M."/>
            <person name="Riley R."/>
            <person name="Barry K."/>
            <person name="Blanchette R.A."/>
            <person name="Henrissat B."/>
            <person name="Martinez A.T."/>
            <person name="Otillar R."/>
            <person name="Spatafora J.W."/>
            <person name="Yadav J.S."/>
            <person name="Aerts A."/>
            <person name="Benoit I."/>
            <person name="Boyd A."/>
            <person name="Carlson A."/>
            <person name="Copeland A."/>
            <person name="Coutinho P.M."/>
            <person name="de Vries R.P."/>
            <person name="Ferreira P."/>
            <person name="Findley K."/>
            <person name="Foster B."/>
            <person name="Gaskell J."/>
            <person name="Glotzer D."/>
            <person name="Gorecki P."/>
            <person name="Heitman J."/>
            <person name="Hesse C."/>
            <person name="Hori C."/>
            <person name="Igarashi K."/>
            <person name="Jurgens J.A."/>
            <person name="Kallen N."/>
            <person name="Kersten P."/>
            <person name="Kohler A."/>
            <person name="Kuees U."/>
            <person name="Kumar T.K.A."/>
            <person name="Kuo A."/>
            <person name="LaButti K."/>
            <person name="Larrondo L.F."/>
            <person name="Lindquist E."/>
            <person name="Ling A."/>
            <person name="Lombard V."/>
            <person name="Lucas S."/>
            <person name="Lundell T."/>
            <person name="Martin R."/>
            <person name="McLaughlin D.J."/>
            <person name="Morgenstern I."/>
            <person name="Morin E."/>
            <person name="Murat C."/>
            <person name="Nagy L.G."/>
            <person name="Nolan M."/>
            <person name="Ohm R.A."/>
            <person name="Patyshakuliyeva A."/>
            <person name="Rokas A."/>
            <person name="Ruiz-Duenas F.J."/>
            <person name="Sabat G."/>
            <person name="Salamov A."/>
            <person name="Samejima M."/>
            <person name="Schmutz J."/>
            <person name="Slot J.C."/>
            <person name="St John F."/>
            <person name="Stenlid J."/>
            <person name="Sun H."/>
            <person name="Sun S."/>
            <person name="Syed K."/>
            <person name="Tsang A."/>
            <person name="Wiebenga A."/>
            <person name="Young D."/>
            <person name="Pisabarro A."/>
            <person name="Eastwood D.C."/>
            <person name="Martin F."/>
            <person name="Cullen D."/>
            <person name="Grigoriev I.V."/>
            <person name="Hibbett D.S."/>
        </authorList>
    </citation>
    <scope>NUCLEOTIDE SEQUENCE [LARGE SCALE GENOMIC DNA]</scope>
    <source>
        <strain evidence="7 8">MD-104</strain>
    </source>
</reference>
<feature type="transmembrane region" description="Helical" evidence="6">
    <location>
        <begin position="525"/>
        <end position="544"/>
    </location>
</feature>
<feature type="transmembrane region" description="Helical" evidence="6">
    <location>
        <begin position="114"/>
        <end position="132"/>
    </location>
</feature>
<feature type="region of interest" description="Disordered" evidence="5">
    <location>
        <begin position="1"/>
        <end position="43"/>
    </location>
</feature>
<feature type="transmembrane region" description="Helical" evidence="6">
    <location>
        <begin position="222"/>
        <end position="239"/>
    </location>
</feature>
<evidence type="ECO:0000256" key="5">
    <source>
        <dbReference type="SAM" id="MobiDB-lite"/>
    </source>
</evidence>
<feature type="transmembrane region" description="Helical" evidence="6">
    <location>
        <begin position="586"/>
        <end position="608"/>
    </location>
</feature>
<dbReference type="InterPro" id="IPR011701">
    <property type="entry name" value="MFS"/>
</dbReference>
<evidence type="ECO:0000256" key="6">
    <source>
        <dbReference type="SAM" id="Phobius"/>
    </source>
</evidence>
<dbReference type="PANTHER" id="PTHR23507">
    <property type="entry name" value="ZGC:174356"/>
    <property type="match status" value="1"/>
</dbReference>
<evidence type="ECO:0000256" key="3">
    <source>
        <dbReference type="ARBA" id="ARBA00022989"/>
    </source>
</evidence>
<dbReference type="OrthoDB" id="3026777at2759"/>
<comment type="subcellular location">
    <subcellularLocation>
        <location evidence="1">Membrane</location>
        <topology evidence="1">Multi-pass membrane protein</topology>
    </subcellularLocation>
</comment>
<evidence type="ECO:0000256" key="2">
    <source>
        <dbReference type="ARBA" id="ARBA00022692"/>
    </source>
</evidence>
<evidence type="ECO:0000256" key="4">
    <source>
        <dbReference type="ARBA" id="ARBA00023136"/>
    </source>
</evidence>
<evidence type="ECO:0000313" key="8">
    <source>
        <dbReference type="Proteomes" id="UP000218811"/>
    </source>
</evidence>
<feature type="transmembrane region" description="Helical" evidence="6">
    <location>
        <begin position="550"/>
        <end position="574"/>
    </location>
</feature>
<feature type="region of interest" description="Disordered" evidence="5">
    <location>
        <begin position="479"/>
        <end position="517"/>
    </location>
</feature>
<accession>A0A2H3J6J5</accession>
<feature type="transmembrane region" description="Helical" evidence="6">
    <location>
        <begin position="406"/>
        <end position="425"/>
    </location>
</feature>